<evidence type="ECO:0000313" key="3">
    <source>
        <dbReference type="EMBL" id="KAF9453972.1"/>
    </source>
</evidence>
<gene>
    <name evidence="3" type="ORF">P691DRAFT_811751</name>
</gene>
<keyword evidence="4" id="KW-1185">Reference proteome</keyword>
<feature type="transmembrane region" description="Helical" evidence="2">
    <location>
        <begin position="138"/>
        <end position="156"/>
    </location>
</feature>
<evidence type="ECO:0000256" key="1">
    <source>
        <dbReference type="SAM" id="MobiDB-lite"/>
    </source>
</evidence>
<feature type="compositionally biased region" description="Basic and acidic residues" evidence="1">
    <location>
        <begin position="197"/>
        <end position="208"/>
    </location>
</feature>
<keyword evidence="2" id="KW-1133">Transmembrane helix</keyword>
<comment type="caution">
    <text evidence="3">The sequence shown here is derived from an EMBL/GenBank/DDBJ whole genome shotgun (WGS) entry which is preliminary data.</text>
</comment>
<feature type="transmembrane region" description="Helical" evidence="2">
    <location>
        <begin position="59"/>
        <end position="77"/>
    </location>
</feature>
<dbReference type="AlphaFoldDB" id="A0A9P5XP45"/>
<proteinExistence type="predicted"/>
<protein>
    <submittedName>
        <fullName evidence="3">Uncharacterized protein</fullName>
    </submittedName>
</protein>
<feature type="transmembrane region" description="Helical" evidence="2">
    <location>
        <begin position="89"/>
        <end position="118"/>
    </location>
</feature>
<dbReference type="Proteomes" id="UP000807342">
    <property type="component" value="Unassembled WGS sequence"/>
</dbReference>
<feature type="region of interest" description="Disordered" evidence="1">
    <location>
        <begin position="185"/>
        <end position="214"/>
    </location>
</feature>
<keyword evidence="2" id="KW-0472">Membrane</keyword>
<dbReference type="EMBL" id="MU151057">
    <property type="protein sequence ID" value="KAF9453972.1"/>
    <property type="molecule type" value="Genomic_DNA"/>
</dbReference>
<sequence length="234" mass="25778">MMFISAVTTVLAFFMLSSFSHNAVPWLLVTIQTLGFMRTLWSITRKSLVNSFQSVASEGIGLFSLFPFYLILALIVATTEFRDKASPVVYMLLQTFVIGGSVIHIIYTICLVVVAMITVSAFDGDVWIRDIDSSPSPFPIPVLLGFICPGPYAWLYHRRGEQSNANETTELRRTPCLSPCACPSKPEPTLQPGDSDVGEKQGGADKSRSFPHKLVRVPDAAQQRALIVVSFDGR</sequence>
<dbReference type="OrthoDB" id="2998233at2759"/>
<organism evidence="3 4">
    <name type="scientific">Macrolepiota fuliginosa MF-IS2</name>
    <dbReference type="NCBI Taxonomy" id="1400762"/>
    <lineage>
        <taxon>Eukaryota</taxon>
        <taxon>Fungi</taxon>
        <taxon>Dikarya</taxon>
        <taxon>Basidiomycota</taxon>
        <taxon>Agaricomycotina</taxon>
        <taxon>Agaricomycetes</taxon>
        <taxon>Agaricomycetidae</taxon>
        <taxon>Agaricales</taxon>
        <taxon>Agaricineae</taxon>
        <taxon>Agaricaceae</taxon>
        <taxon>Macrolepiota</taxon>
    </lineage>
</organism>
<reference evidence="3" key="1">
    <citation type="submission" date="2020-11" db="EMBL/GenBank/DDBJ databases">
        <authorList>
            <consortium name="DOE Joint Genome Institute"/>
            <person name="Ahrendt S."/>
            <person name="Riley R."/>
            <person name="Andreopoulos W."/>
            <person name="Labutti K."/>
            <person name="Pangilinan J."/>
            <person name="Ruiz-Duenas F.J."/>
            <person name="Barrasa J.M."/>
            <person name="Sanchez-Garcia M."/>
            <person name="Camarero S."/>
            <person name="Miyauchi S."/>
            <person name="Serrano A."/>
            <person name="Linde D."/>
            <person name="Babiker R."/>
            <person name="Drula E."/>
            <person name="Ayuso-Fernandez I."/>
            <person name="Pacheco R."/>
            <person name="Padilla G."/>
            <person name="Ferreira P."/>
            <person name="Barriuso J."/>
            <person name="Kellner H."/>
            <person name="Castanera R."/>
            <person name="Alfaro M."/>
            <person name="Ramirez L."/>
            <person name="Pisabarro A.G."/>
            <person name="Kuo A."/>
            <person name="Tritt A."/>
            <person name="Lipzen A."/>
            <person name="He G."/>
            <person name="Yan M."/>
            <person name="Ng V."/>
            <person name="Cullen D."/>
            <person name="Martin F."/>
            <person name="Rosso M.-N."/>
            <person name="Henrissat B."/>
            <person name="Hibbett D."/>
            <person name="Martinez A.T."/>
            <person name="Grigoriev I.V."/>
        </authorList>
    </citation>
    <scope>NUCLEOTIDE SEQUENCE</scope>
    <source>
        <strain evidence="3">MF-IS2</strain>
    </source>
</reference>
<accession>A0A9P5XP45</accession>
<evidence type="ECO:0000313" key="4">
    <source>
        <dbReference type="Proteomes" id="UP000807342"/>
    </source>
</evidence>
<name>A0A9P5XP45_9AGAR</name>
<keyword evidence="2" id="KW-0812">Transmembrane</keyword>
<evidence type="ECO:0000256" key="2">
    <source>
        <dbReference type="SAM" id="Phobius"/>
    </source>
</evidence>